<gene>
    <name evidence="2" type="ORF">rCG_28630</name>
</gene>
<dbReference type="EMBL" id="CH473952">
    <property type="protein sequence ID" value="EDL82224.1"/>
    <property type="molecule type" value="Genomic_DNA"/>
</dbReference>
<protein>
    <submittedName>
        <fullName evidence="2">RCG28630, isoform CRA_b</fullName>
    </submittedName>
</protein>
<feature type="region of interest" description="Disordered" evidence="1">
    <location>
        <begin position="1"/>
        <end position="26"/>
    </location>
</feature>
<evidence type="ECO:0000256" key="1">
    <source>
        <dbReference type="SAM" id="MobiDB-lite"/>
    </source>
</evidence>
<sequence length="67" mass="7290">MKSSSSEPPPVLATSSVKGSSARNEEQCSELQPTYRELLDCPVVFPIIDEALIEFTTFLLSDVISVS</sequence>
<name>A6HVT7_RAT</name>
<proteinExistence type="predicted"/>
<dbReference type="AlphaFoldDB" id="A6HVT7"/>
<evidence type="ECO:0000313" key="3">
    <source>
        <dbReference type="Proteomes" id="UP000234681"/>
    </source>
</evidence>
<reference evidence="3" key="1">
    <citation type="submission" date="2005-09" db="EMBL/GenBank/DDBJ databases">
        <authorList>
            <person name="Mural R.J."/>
            <person name="Li P.W."/>
            <person name="Adams M.D."/>
            <person name="Amanatides P.G."/>
            <person name="Baden-Tillson H."/>
            <person name="Barnstead M."/>
            <person name="Chin S.H."/>
            <person name="Dew I."/>
            <person name="Evans C.A."/>
            <person name="Ferriera S."/>
            <person name="Flanigan M."/>
            <person name="Fosler C."/>
            <person name="Glodek A."/>
            <person name="Gu Z."/>
            <person name="Holt R.A."/>
            <person name="Jennings D."/>
            <person name="Kraft C.L."/>
            <person name="Lu F."/>
            <person name="Nguyen T."/>
            <person name="Nusskern D.R."/>
            <person name="Pfannkoch C.M."/>
            <person name="Sitter C."/>
            <person name="Sutton G.G."/>
            <person name="Venter J.C."/>
            <person name="Wang Z."/>
            <person name="Woodage T."/>
            <person name="Zheng X.H."/>
            <person name="Zhong F."/>
        </authorList>
    </citation>
    <scope>NUCLEOTIDE SEQUENCE [LARGE SCALE GENOMIC DNA]</scope>
    <source>
        <strain>BN</strain>
        <strain evidence="3">Sprague-Dawley</strain>
    </source>
</reference>
<dbReference type="Proteomes" id="UP000234681">
    <property type="component" value="Chromosome 2"/>
</dbReference>
<organism evidence="2 3">
    <name type="scientific">Rattus norvegicus</name>
    <name type="common">Rat</name>
    <dbReference type="NCBI Taxonomy" id="10116"/>
    <lineage>
        <taxon>Eukaryota</taxon>
        <taxon>Metazoa</taxon>
        <taxon>Chordata</taxon>
        <taxon>Craniata</taxon>
        <taxon>Vertebrata</taxon>
        <taxon>Euteleostomi</taxon>
        <taxon>Mammalia</taxon>
        <taxon>Eutheria</taxon>
        <taxon>Euarchontoglires</taxon>
        <taxon>Glires</taxon>
        <taxon>Rodentia</taxon>
        <taxon>Myomorpha</taxon>
        <taxon>Muroidea</taxon>
        <taxon>Muridae</taxon>
        <taxon>Murinae</taxon>
        <taxon>Rattus</taxon>
    </lineage>
</organism>
<evidence type="ECO:0000313" key="2">
    <source>
        <dbReference type="EMBL" id="EDL82224.1"/>
    </source>
</evidence>
<accession>A6HVT7</accession>
<feature type="compositionally biased region" description="Polar residues" evidence="1">
    <location>
        <begin position="13"/>
        <end position="22"/>
    </location>
</feature>